<name>A0A0P1BCU2_9BASI</name>
<feature type="compositionally biased region" description="Low complexity" evidence="1">
    <location>
        <begin position="41"/>
        <end position="60"/>
    </location>
</feature>
<evidence type="ECO:0000313" key="2">
    <source>
        <dbReference type="EMBL" id="CEH13835.1"/>
    </source>
</evidence>
<accession>A0A0P1BCU2</accession>
<feature type="region of interest" description="Disordered" evidence="1">
    <location>
        <begin position="1"/>
        <end position="26"/>
    </location>
</feature>
<proteinExistence type="predicted"/>
<dbReference type="Proteomes" id="UP000054845">
    <property type="component" value="Unassembled WGS sequence"/>
</dbReference>
<reference evidence="2 3" key="1">
    <citation type="submission" date="2014-09" db="EMBL/GenBank/DDBJ databases">
        <authorList>
            <person name="Magalhaes I.L.F."/>
            <person name="Oliveira U."/>
            <person name="Santos F.R."/>
            <person name="Vidigal T.H.D.A."/>
            <person name="Brescovit A.D."/>
            <person name="Santos A.J."/>
        </authorList>
    </citation>
    <scope>NUCLEOTIDE SEQUENCE [LARGE SCALE GENOMIC DNA]</scope>
</reference>
<feature type="region of interest" description="Disordered" evidence="1">
    <location>
        <begin position="41"/>
        <end position="72"/>
    </location>
</feature>
<feature type="compositionally biased region" description="Basic and acidic residues" evidence="1">
    <location>
        <begin position="13"/>
        <end position="22"/>
    </location>
</feature>
<keyword evidence="3" id="KW-1185">Reference proteome</keyword>
<protein>
    <submittedName>
        <fullName evidence="2">Uncharacterized protein</fullName>
    </submittedName>
</protein>
<evidence type="ECO:0000313" key="3">
    <source>
        <dbReference type="Proteomes" id="UP000054845"/>
    </source>
</evidence>
<evidence type="ECO:0000256" key="1">
    <source>
        <dbReference type="SAM" id="MobiDB-lite"/>
    </source>
</evidence>
<dbReference type="AlphaFoldDB" id="A0A0P1BCU2"/>
<dbReference type="EMBL" id="CCYA01000232">
    <property type="protein sequence ID" value="CEH13835.1"/>
    <property type="molecule type" value="Genomic_DNA"/>
</dbReference>
<organism evidence="2 3">
    <name type="scientific">Ceraceosorus bombacis</name>
    <dbReference type="NCBI Taxonomy" id="401625"/>
    <lineage>
        <taxon>Eukaryota</taxon>
        <taxon>Fungi</taxon>
        <taxon>Dikarya</taxon>
        <taxon>Basidiomycota</taxon>
        <taxon>Ustilaginomycotina</taxon>
        <taxon>Exobasidiomycetes</taxon>
        <taxon>Ceraceosorales</taxon>
        <taxon>Ceraceosoraceae</taxon>
        <taxon>Ceraceosorus</taxon>
    </lineage>
</organism>
<sequence length="72" mass="7542">MDWQITDGGEVQQAKEKVQEQKSRRRIGAQCVPLQTLMKGSGLAQGSAGQASSGQASRGAESGRGRGLSIAR</sequence>